<dbReference type="AlphaFoldDB" id="A0A364Y3L9"/>
<accession>A0A364Y3L9</accession>
<feature type="binding site" evidence="3">
    <location>
        <position position="53"/>
    </location>
    <ligand>
        <name>Mg(2+)</name>
        <dbReference type="ChEBI" id="CHEBI:18420"/>
        <label>1</label>
    </ligand>
</feature>
<dbReference type="GO" id="GO:0016787">
    <property type="term" value="F:hydrolase activity"/>
    <property type="evidence" value="ECO:0007669"/>
    <property type="project" value="UniProtKB-KW"/>
</dbReference>
<name>A0A364Y3L9_9BACT</name>
<reference evidence="4 5" key="1">
    <citation type="submission" date="2018-06" db="EMBL/GenBank/DDBJ databases">
        <title>Chryseolinea flavus sp. nov., a member of the phylum Bacteroidetes isolated from soil.</title>
        <authorList>
            <person name="Li Y."/>
            <person name="Wang J."/>
        </authorList>
    </citation>
    <scope>NUCLEOTIDE SEQUENCE [LARGE SCALE GENOMIC DNA]</scope>
    <source>
        <strain evidence="4 5">SDU1-6</strain>
    </source>
</reference>
<dbReference type="Proteomes" id="UP000251889">
    <property type="component" value="Unassembled WGS sequence"/>
</dbReference>
<keyword evidence="3" id="KW-0479">Metal-binding</keyword>
<comment type="caution">
    <text evidence="4">The sequence shown here is derived from an EMBL/GenBank/DDBJ whole genome shotgun (WGS) entry which is preliminary data.</text>
</comment>
<protein>
    <submittedName>
        <fullName evidence="4">ADP-ribosylglycohydrolase family protein</fullName>
    </submittedName>
</protein>
<dbReference type="InterPro" id="IPR005502">
    <property type="entry name" value="Ribosyl_crysJ1"/>
</dbReference>
<keyword evidence="3" id="KW-0460">Magnesium</keyword>
<dbReference type="InterPro" id="IPR036705">
    <property type="entry name" value="Ribosyl_crysJ1_sf"/>
</dbReference>
<proteinExistence type="inferred from homology"/>
<feature type="binding site" evidence="3">
    <location>
        <position position="265"/>
    </location>
    <ligand>
        <name>Mg(2+)</name>
        <dbReference type="ChEBI" id="CHEBI:18420"/>
        <label>1</label>
    </ligand>
</feature>
<evidence type="ECO:0000256" key="2">
    <source>
        <dbReference type="ARBA" id="ARBA00022801"/>
    </source>
</evidence>
<feature type="binding site" evidence="3">
    <location>
        <position position="267"/>
    </location>
    <ligand>
        <name>Mg(2+)</name>
        <dbReference type="ChEBI" id="CHEBI:18420"/>
        <label>1</label>
    </ligand>
</feature>
<dbReference type="PANTHER" id="PTHR16222:SF24">
    <property type="entry name" value="ADP-RIBOSYLHYDROLASE ARH3"/>
    <property type="match status" value="1"/>
</dbReference>
<dbReference type="OrthoDB" id="9798107at2"/>
<evidence type="ECO:0000313" key="5">
    <source>
        <dbReference type="Proteomes" id="UP000251889"/>
    </source>
</evidence>
<dbReference type="Pfam" id="PF03747">
    <property type="entry name" value="ADP_ribosyl_GH"/>
    <property type="match status" value="1"/>
</dbReference>
<sequence>MTTEKIRSCFLGLAVGDALGVPVEFKDRKILQENPVVGMRENGTWRQLAGTWSDDSSLTFCLAESMVNGYHPIDIGLKMVDWLTTGYWGAHHKVFDIGITTRIALMRIKKGEDPLTAGEVEVDSNGNGSLMRIAPAALYFASETDETLYNRVKEISSITHGHFRSIFSCYIFSKMLIALAKNDEKLSTYQKVVEQVTDFATRQGFELSELKMFNRVLSGNIQDVDGSEIQSTGYVLHTLEASLWCLLTTNSFSEAVLKAVNLGGDTDTTGCVTGAMAGVLYGEKQIPSEWTNVLARHNDIVSLAERFHSAIR</sequence>
<evidence type="ECO:0000313" key="4">
    <source>
        <dbReference type="EMBL" id="RAW00386.1"/>
    </source>
</evidence>
<evidence type="ECO:0000256" key="3">
    <source>
        <dbReference type="PIRSR" id="PIRSR605502-1"/>
    </source>
</evidence>
<dbReference type="PANTHER" id="PTHR16222">
    <property type="entry name" value="ADP-RIBOSYLGLYCOHYDROLASE"/>
    <property type="match status" value="1"/>
</dbReference>
<feature type="binding site" evidence="3">
    <location>
        <position position="55"/>
    </location>
    <ligand>
        <name>Mg(2+)</name>
        <dbReference type="ChEBI" id="CHEBI:18420"/>
        <label>1</label>
    </ligand>
</feature>
<comment type="similarity">
    <text evidence="1">Belongs to the ADP-ribosylglycohydrolase family.</text>
</comment>
<dbReference type="RefSeq" id="WP_112747728.1">
    <property type="nucleotide sequence ID" value="NZ_QMFY01000007.1"/>
</dbReference>
<dbReference type="EMBL" id="QMFY01000007">
    <property type="protein sequence ID" value="RAW00386.1"/>
    <property type="molecule type" value="Genomic_DNA"/>
</dbReference>
<organism evidence="4 5">
    <name type="scientific">Pseudochryseolinea flava</name>
    <dbReference type="NCBI Taxonomy" id="2059302"/>
    <lineage>
        <taxon>Bacteria</taxon>
        <taxon>Pseudomonadati</taxon>
        <taxon>Bacteroidota</taxon>
        <taxon>Cytophagia</taxon>
        <taxon>Cytophagales</taxon>
        <taxon>Fulvivirgaceae</taxon>
        <taxon>Pseudochryseolinea</taxon>
    </lineage>
</organism>
<dbReference type="SUPFAM" id="SSF101478">
    <property type="entry name" value="ADP-ribosylglycohydrolase"/>
    <property type="match status" value="1"/>
</dbReference>
<keyword evidence="5" id="KW-1185">Reference proteome</keyword>
<gene>
    <name evidence="4" type="ORF">DQQ10_15145</name>
</gene>
<feature type="binding site" evidence="3">
    <location>
        <position position="54"/>
    </location>
    <ligand>
        <name>Mg(2+)</name>
        <dbReference type="ChEBI" id="CHEBI:18420"/>
        <label>1</label>
    </ligand>
</feature>
<evidence type="ECO:0000256" key="1">
    <source>
        <dbReference type="ARBA" id="ARBA00010702"/>
    </source>
</evidence>
<dbReference type="Gene3D" id="1.10.4080.10">
    <property type="entry name" value="ADP-ribosylation/Crystallin J1"/>
    <property type="match status" value="1"/>
</dbReference>
<feature type="binding site" evidence="3">
    <location>
        <position position="268"/>
    </location>
    <ligand>
        <name>Mg(2+)</name>
        <dbReference type="ChEBI" id="CHEBI:18420"/>
        <label>1</label>
    </ligand>
</feature>
<dbReference type="InterPro" id="IPR050792">
    <property type="entry name" value="ADP-ribosylglycohydrolase"/>
</dbReference>
<keyword evidence="2 4" id="KW-0378">Hydrolase</keyword>
<comment type="cofactor">
    <cofactor evidence="3">
        <name>Mg(2+)</name>
        <dbReference type="ChEBI" id="CHEBI:18420"/>
    </cofactor>
    <text evidence="3">Binds 2 magnesium ions per subunit.</text>
</comment>
<dbReference type="GO" id="GO:0046872">
    <property type="term" value="F:metal ion binding"/>
    <property type="evidence" value="ECO:0007669"/>
    <property type="project" value="UniProtKB-KW"/>
</dbReference>